<keyword evidence="2" id="KW-0677">Repeat</keyword>
<evidence type="ECO:0000256" key="1">
    <source>
        <dbReference type="ARBA" id="ARBA00006643"/>
    </source>
</evidence>
<evidence type="ECO:0000259" key="3">
    <source>
        <dbReference type="Pfam" id="PF14432"/>
    </source>
</evidence>
<comment type="similarity">
    <text evidence="1">Belongs to the PPR family. PCMP-H subfamily.</text>
</comment>
<feature type="domain" description="DYW" evidence="3">
    <location>
        <begin position="103"/>
        <end position="157"/>
    </location>
</feature>
<dbReference type="PANTHER" id="PTHR47926:SF517">
    <property type="entry name" value="TETRATRICOPEPTIDE REPEAT-LIKE SUPERFAMILY PROTEIN"/>
    <property type="match status" value="1"/>
</dbReference>
<keyword evidence="5" id="KW-1185">Reference proteome</keyword>
<dbReference type="Proteomes" id="UP001642360">
    <property type="component" value="Unassembled WGS sequence"/>
</dbReference>
<evidence type="ECO:0000256" key="2">
    <source>
        <dbReference type="ARBA" id="ARBA00022737"/>
    </source>
</evidence>
<dbReference type="Pfam" id="PF14432">
    <property type="entry name" value="DYW_deaminase"/>
    <property type="match status" value="1"/>
</dbReference>
<dbReference type="NCBIfam" id="TIGR00756">
    <property type="entry name" value="PPR"/>
    <property type="match status" value="1"/>
</dbReference>
<dbReference type="InterPro" id="IPR011990">
    <property type="entry name" value="TPR-like_helical_dom_sf"/>
</dbReference>
<accession>A0ABC8RNM5</accession>
<organism evidence="4 5">
    <name type="scientific">Ilex paraguariensis</name>
    <name type="common">yerba mate</name>
    <dbReference type="NCBI Taxonomy" id="185542"/>
    <lineage>
        <taxon>Eukaryota</taxon>
        <taxon>Viridiplantae</taxon>
        <taxon>Streptophyta</taxon>
        <taxon>Embryophyta</taxon>
        <taxon>Tracheophyta</taxon>
        <taxon>Spermatophyta</taxon>
        <taxon>Magnoliopsida</taxon>
        <taxon>eudicotyledons</taxon>
        <taxon>Gunneridae</taxon>
        <taxon>Pentapetalae</taxon>
        <taxon>asterids</taxon>
        <taxon>campanulids</taxon>
        <taxon>Aquifoliales</taxon>
        <taxon>Aquifoliaceae</taxon>
        <taxon>Ilex</taxon>
    </lineage>
</organism>
<evidence type="ECO:0000313" key="5">
    <source>
        <dbReference type="Proteomes" id="UP001642360"/>
    </source>
</evidence>
<dbReference type="AlphaFoldDB" id="A0ABC8RNM5"/>
<evidence type="ECO:0000313" key="4">
    <source>
        <dbReference type="EMBL" id="CAK9145751.1"/>
    </source>
</evidence>
<dbReference type="InterPro" id="IPR002885">
    <property type="entry name" value="PPR_rpt"/>
</dbReference>
<dbReference type="InterPro" id="IPR032867">
    <property type="entry name" value="DYW_dom"/>
</dbReference>
<gene>
    <name evidence="4" type="ORF">ILEXP_LOCUS13573</name>
</gene>
<dbReference type="InterPro" id="IPR046960">
    <property type="entry name" value="PPR_At4g14850-like_plant"/>
</dbReference>
<protein>
    <recommendedName>
        <fullName evidence="3">DYW domain-containing protein</fullName>
    </recommendedName>
</protein>
<reference evidence="4 5" key="1">
    <citation type="submission" date="2024-02" db="EMBL/GenBank/DDBJ databases">
        <authorList>
            <person name="Vignale AGUSTIN F."/>
            <person name="Sosa J E."/>
            <person name="Modenutti C."/>
        </authorList>
    </citation>
    <scope>NUCLEOTIDE SEQUENCE [LARGE SCALE GENOMIC DNA]</scope>
</reference>
<dbReference type="Pfam" id="PF12854">
    <property type="entry name" value="PPR_1"/>
    <property type="match status" value="1"/>
</dbReference>
<comment type="caution">
    <text evidence="4">The sequence shown here is derived from an EMBL/GenBank/DDBJ whole genome shotgun (WGS) entry which is preliminary data.</text>
</comment>
<proteinExistence type="inferred from homology"/>
<sequence>MQMLNVAQNPIFAEHGLPYFKSMDKVYGIKPGADQYACMIDLLGRSGKMHEAKELLNEMVVEPDLDRDEQQSAHFMSEDRSHPRTNEIYSKVDEVLILIKEAGYFPDRNFALHDINEEGKELRLAYHSEKLAVAFGLLVVPQAAPIHIYKNLCVCGD</sequence>
<dbReference type="Gene3D" id="1.25.40.10">
    <property type="entry name" value="Tetratricopeptide repeat domain"/>
    <property type="match status" value="1"/>
</dbReference>
<dbReference type="PANTHER" id="PTHR47926">
    <property type="entry name" value="PENTATRICOPEPTIDE REPEAT-CONTAINING PROTEIN"/>
    <property type="match status" value="1"/>
</dbReference>
<dbReference type="EMBL" id="CAUOFW020001503">
    <property type="protein sequence ID" value="CAK9145751.1"/>
    <property type="molecule type" value="Genomic_DNA"/>
</dbReference>
<name>A0ABC8RNM5_9AQUA</name>